<proteinExistence type="predicted"/>
<sequence>MSPQLNRGKPYLLLSSNWEHLTSQKKIPWHLGRIKNLFFLSSLVILITNTYPASAHETKIAADVGATLHVEPNDNPRAGEPTQAWFALTRKGGKAIPLTQCNCRLVVYAQPHTAGEPALLEPSLKSVAAERYQGIPGADIVFPKPGIYQLELSGKPVTQASFKPFKFKFEVTVVAGSARNSQSVQDVNDAPPQTTNTGLGLPITVLAIVLGAGILFFLVRVVRRS</sequence>
<dbReference type="EMBL" id="JAECZA010000035">
    <property type="protein sequence ID" value="MBH8573526.1"/>
    <property type="molecule type" value="Genomic_DNA"/>
</dbReference>
<dbReference type="RefSeq" id="WP_214432345.1">
    <property type="nucleotide sequence ID" value="NZ_CAWPUQ010000178.1"/>
</dbReference>
<keyword evidence="1" id="KW-1133">Transmembrane helix</keyword>
<keyword evidence="1" id="KW-0812">Transmembrane</keyword>
<organism evidence="2 3">
    <name type="scientific">Dendronalium phyllosphericum CENA369</name>
    <dbReference type="NCBI Taxonomy" id="1725256"/>
    <lineage>
        <taxon>Bacteria</taxon>
        <taxon>Bacillati</taxon>
        <taxon>Cyanobacteriota</taxon>
        <taxon>Cyanophyceae</taxon>
        <taxon>Nostocales</taxon>
        <taxon>Nostocaceae</taxon>
        <taxon>Dendronalium</taxon>
        <taxon>Dendronalium phyllosphericum</taxon>
    </lineage>
</organism>
<dbReference type="AlphaFoldDB" id="A0A8J7I0D8"/>
<evidence type="ECO:0000256" key="1">
    <source>
        <dbReference type="SAM" id="Phobius"/>
    </source>
</evidence>
<gene>
    <name evidence="2" type="ORF">I8752_10955</name>
</gene>
<comment type="caution">
    <text evidence="2">The sequence shown here is derived from an EMBL/GenBank/DDBJ whole genome shotgun (WGS) entry which is preliminary data.</text>
</comment>
<accession>A0A8J7I0D8</accession>
<evidence type="ECO:0000313" key="3">
    <source>
        <dbReference type="Proteomes" id="UP000662314"/>
    </source>
</evidence>
<name>A0A8J7I0D8_9NOST</name>
<protein>
    <submittedName>
        <fullName evidence="2">Uncharacterized protein</fullName>
    </submittedName>
</protein>
<keyword evidence="3" id="KW-1185">Reference proteome</keyword>
<feature type="transmembrane region" description="Helical" evidence="1">
    <location>
        <begin position="199"/>
        <end position="219"/>
    </location>
</feature>
<keyword evidence="1" id="KW-0472">Membrane</keyword>
<dbReference type="Proteomes" id="UP000662314">
    <property type="component" value="Unassembled WGS sequence"/>
</dbReference>
<reference evidence="2 3" key="1">
    <citation type="journal article" date="2021" name="Int. J. Syst. Evol. Microbiol.">
        <title>Amazonocrinis nigriterrae gen. nov., sp. nov., Atlanticothrix silvestris gen. nov., sp. nov. and Dendronalium phyllosphericum gen. nov., sp. nov., nostocacean cyanobacteria from Brazilian environments.</title>
        <authorList>
            <person name="Alvarenga D.O."/>
            <person name="Andreote A.P.D."/>
            <person name="Branco L.H.Z."/>
            <person name="Delbaje E."/>
            <person name="Cruz R.B."/>
            <person name="Varani A.M."/>
            <person name="Fiore M.F."/>
        </authorList>
    </citation>
    <scope>NUCLEOTIDE SEQUENCE [LARGE SCALE GENOMIC DNA]</scope>
    <source>
        <strain evidence="2 3">CENA369</strain>
    </source>
</reference>
<evidence type="ECO:0000313" key="2">
    <source>
        <dbReference type="EMBL" id="MBH8573526.1"/>
    </source>
</evidence>